<protein>
    <submittedName>
        <fullName evidence="4">Uncharacterized protein</fullName>
    </submittedName>
</protein>
<feature type="domain" description="Helicase Helix-turn-helix" evidence="2">
    <location>
        <begin position="449"/>
        <end position="540"/>
    </location>
</feature>
<organism evidence="4 5">
    <name type="scientific">Candidatus Campbellbacteria bacterium RIFCSPHIGHO2_12_FULL_35_10</name>
    <dbReference type="NCBI Taxonomy" id="1797578"/>
    <lineage>
        <taxon>Bacteria</taxon>
        <taxon>Candidatus Campbelliibacteriota</taxon>
    </lineage>
</organism>
<dbReference type="Pfam" id="PF05970">
    <property type="entry name" value="PIF1"/>
    <property type="match status" value="1"/>
</dbReference>
<reference evidence="4 5" key="1">
    <citation type="journal article" date="2016" name="Nat. Commun.">
        <title>Thousands of microbial genomes shed light on interconnected biogeochemical processes in an aquifer system.</title>
        <authorList>
            <person name="Anantharaman K."/>
            <person name="Brown C.T."/>
            <person name="Hug L.A."/>
            <person name="Sharon I."/>
            <person name="Castelle C.J."/>
            <person name="Probst A.J."/>
            <person name="Thomas B.C."/>
            <person name="Singh A."/>
            <person name="Wilkins M.J."/>
            <person name="Karaoz U."/>
            <person name="Brodie E.L."/>
            <person name="Williams K.H."/>
            <person name="Hubbard S.S."/>
            <person name="Banfield J.F."/>
        </authorList>
    </citation>
    <scope>NUCLEOTIDE SEQUENCE [LARGE SCALE GENOMIC DNA]</scope>
</reference>
<evidence type="ECO:0000259" key="3">
    <source>
        <dbReference type="Pfam" id="PF21530"/>
    </source>
</evidence>
<dbReference type="InterPro" id="IPR010285">
    <property type="entry name" value="DNA_helicase_pif1-like_DEAD"/>
</dbReference>
<dbReference type="InterPro" id="IPR027417">
    <property type="entry name" value="P-loop_NTPase"/>
</dbReference>
<dbReference type="GO" id="GO:0000723">
    <property type="term" value="P:telomere maintenance"/>
    <property type="evidence" value="ECO:0007669"/>
    <property type="project" value="InterPro"/>
</dbReference>
<evidence type="ECO:0000313" key="5">
    <source>
        <dbReference type="Proteomes" id="UP000185891"/>
    </source>
</evidence>
<dbReference type="PANTHER" id="PTHR47642">
    <property type="entry name" value="ATP-DEPENDENT DNA HELICASE"/>
    <property type="match status" value="1"/>
</dbReference>
<dbReference type="InterPro" id="IPR049163">
    <property type="entry name" value="Pif1-like_2B_dom"/>
</dbReference>
<dbReference type="CDD" id="cd18809">
    <property type="entry name" value="SF1_C_RecD"/>
    <property type="match status" value="1"/>
</dbReference>
<proteinExistence type="predicted"/>
<dbReference type="CDD" id="cd18037">
    <property type="entry name" value="DEXSc_Pif1_like"/>
    <property type="match status" value="1"/>
</dbReference>
<dbReference type="InterPro" id="IPR029491">
    <property type="entry name" value="Helicase_HTH"/>
</dbReference>
<dbReference type="Pfam" id="PF21530">
    <property type="entry name" value="Pif1_2B_dom"/>
    <property type="match status" value="1"/>
</dbReference>
<dbReference type="Gene3D" id="1.10.10.1390">
    <property type="entry name" value="ATP-dependent DNA helicase RecQ"/>
    <property type="match status" value="1"/>
</dbReference>
<dbReference type="PANTHER" id="PTHR47642:SF7">
    <property type="entry name" value="ATP-DEPENDENT DNA HELICASE PIF1"/>
    <property type="match status" value="1"/>
</dbReference>
<dbReference type="EMBL" id="MFAA01000007">
    <property type="protein sequence ID" value="OGD69563.1"/>
    <property type="molecule type" value="Genomic_DNA"/>
</dbReference>
<evidence type="ECO:0000259" key="1">
    <source>
        <dbReference type="Pfam" id="PF05970"/>
    </source>
</evidence>
<feature type="domain" description="DNA helicase Pif1-like DEAD-box helicase" evidence="1">
    <location>
        <begin position="11"/>
        <end position="183"/>
    </location>
</feature>
<dbReference type="SUPFAM" id="SSF52540">
    <property type="entry name" value="P-loop containing nucleoside triphosphate hydrolases"/>
    <property type="match status" value="2"/>
</dbReference>
<dbReference type="Gene3D" id="3.40.50.300">
    <property type="entry name" value="P-loop containing nucleotide triphosphate hydrolases"/>
    <property type="match status" value="2"/>
</dbReference>
<dbReference type="InterPro" id="IPR051055">
    <property type="entry name" value="PIF1_helicase"/>
</dbReference>
<accession>A0A1F5EQ89</accession>
<dbReference type="GO" id="GO:0003678">
    <property type="term" value="F:DNA helicase activity"/>
    <property type="evidence" value="ECO:0007669"/>
    <property type="project" value="InterPro"/>
</dbReference>
<gene>
    <name evidence="4" type="ORF">A3E89_02030</name>
</gene>
<sequence>MKQRDALEILKMGHNVYLTGAAGSGKTYLLNEYISFLKENDISVAVTASTGIASTHLGGMTIHSWAGIGINDDLNEWEMDSLLQKSHLAKRFQNTKVLIIDEVSMLHHYRLDLIDKVCRAFRQKDLPFGGMQIILSGDFFQLPPISKNNEGFCFINKANVWNDMDLKICYLDEQYRQDCDTLTNILNNIRQNNAGENVLAPLRLRYKKQIDSHIVPTKLYTHNVDIDIINNQQLDLIEGSPKIFEMQTKGKKNLVESLKKSCLAQEELRLKKGAVVMFLKNNPIKKYVNGTLGNVIDFSASGLPIVKTYDGRTIEAEEESWVIDEEGKIKAELKQIPLRLAWAITIHKSQGMSLDCAEIDLSKSFVEGMGYVALSRVKKIEGLRLMGLNEIALRVNEDILNLDGELMESSRLAEEELNSFSGDEIKRAQKIFLDLVSSTKEEKEDALSTYEKTRLLVEEKLSIKEMAKNRELTETTIISHLEKLLEEENKPNLKYLETGFPSGRLKKIKNAFKKSDDMKLTPVKEILGDDFEFEEIRIARLFL</sequence>
<evidence type="ECO:0000259" key="2">
    <source>
        <dbReference type="Pfam" id="PF14493"/>
    </source>
</evidence>
<name>A0A1F5EQ89_9BACT</name>
<dbReference type="GO" id="GO:0006281">
    <property type="term" value="P:DNA repair"/>
    <property type="evidence" value="ECO:0007669"/>
    <property type="project" value="InterPro"/>
</dbReference>
<dbReference type="Pfam" id="PF14493">
    <property type="entry name" value="HTH_40"/>
    <property type="match status" value="1"/>
</dbReference>
<dbReference type="AlphaFoldDB" id="A0A1F5EQ89"/>
<feature type="domain" description="DNA helicase Pif1-like 2B" evidence="3">
    <location>
        <begin position="254"/>
        <end position="298"/>
    </location>
</feature>
<comment type="caution">
    <text evidence="4">The sequence shown here is derived from an EMBL/GenBank/DDBJ whole genome shotgun (WGS) entry which is preliminary data.</text>
</comment>
<evidence type="ECO:0000313" key="4">
    <source>
        <dbReference type="EMBL" id="OGD69563.1"/>
    </source>
</evidence>
<dbReference type="Proteomes" id="UP000185891">
    <property type="component" value="Unassembled WGS sequence"/>
</dbReference>